<dbReference type="SUPFAM" id="SSF53448">
    <property type="entry name" value="Nucleotide-diphospho-sugar transferases"/>
    <property type="match status" value="1"/>
</dbReference>
<dbReference type="Gene3D" id="3.40.50.720">
    <property type="entry name" value="NAD(P)-binding Rossmann-like Domain"/>
    <property type="match status" value="1"/>
</dbReference>
<keyword evidence="5" id="KW-1185">Reference proteome</keyword>
<accession>A0A226DQF4</accession>
<keyword evidence="1" id="KW-0596">Phosphopantetheine</keyword>
<dbReference type="EMBL" id="LNIX01000013">
    <property type="protein sequence ID" value="OXA47443.1"/>
    <property type="molecule type" value="Genomic_DNA"/>
</dbReference>
<dbReference type="Proteomes" id="UP000198287">
    <property type="component" value="Unassembled WGS sequence"/>
</dbReference>
<dbReference type="PANTHER" id="PTHR44845">
    <property type="entry name" value="CARRIER DOMAIN-CONTAINING PROTEIN"/>
    <property type="match status" value="1"/>
</dbReference>
<dbReference type="PANTHER" id="PTHR44845:SF6">
    <property type="entry name" value="BETA-ALANINE-ACTIVATING ENZYME"/>
    <property type="match status" value="1"/>
</dbReference>
<evidence type="ECO:0000256" key="2">
    <source>
        <dbReference type="ARBA" id="ARBA00022553"/>
    </source>
</evidence>
<organism evidence="4 5">
    <name type="scientific">Folsomia candida</name>
    <name type="common">Springtail</name>
    <dbReference type="NCBI Taxonomy" id="158441"/>
    <lineage>
        <taxon>Eukaryota</taxon>
        <taxon>Metazoa</taxon>
        <taxon>Ecdysozoa</taxon>
        <taxon>Arthropoda</taxon>
        <taxon>Hexapoda</taxon>
        <taxon>Collembola</taxon>
        <taxon>Entomobryomorpha</taxon>
        <taxon>Isotomoidea</taxon>
        <taxon>Isotomidae</taxon>
        <taxon>Proisotominae</taxon>
        <taxon>Folsomia</taxon>
    </lineage>
</organism>
<evidence type="ECO:0000259" key="3">
    <source>
        <dbReference type="Pfam" id="PF07993"/>
    </source>
</evidence>
<gene>
    <name evidence="4" type="ORF">Fcan01_17711</name>
</gene>
<dbReference type="Gene3D" id="3.90.550.10">
    <property type="entry name" value="Spore Coat Polysaccharide Biosynthesis Protein SpsA, Chain A"/>
    <property type="match status" value="1"/>
</dbReference>
<evidence type="ECO:0000313" key="4">
    <source>
        <dbReference type="EMBL" id="OXA47443.1"/>
    </source>
</evidence>
<keyword evidence="2" id="KW-0597">Phosphoprotein</keyword>
<evidence type="ECO:0000256" key="1">
    <source>
        <dbReference type="ARBA" id="ARBA00022450"/>
    </source>
</evidence>
<dbReference type="OrthoDB" id="416786at2759"/>
<dbReference type="AlphaFoldDB" id="A0A226DQF4"/>
<comment type="caution">
    <text evidence="4">The sequence shown here is derived from an EMBL/GenBank/DDBJ whole genome shotgun (WGS) entry which is preliminary data.</text>
</comment>
<dbReference type="SUPFAM" id="SSF51735">
    <property type="entry name" value="NAD(P)-binding Rossmann-fold domains"/>
    <property type="match status" value="1"/>
</dbReference>
<name>A0A226DQF4_FOLCA</name>
<protein>
    <submittedName>
        <fullName evidence="4">Linear gramicidin synthase subunit D</fullName>
    </submittedName>
</protein>
<feature type="domain" description="Thioester reductase (TE)" evidence="3">
    <location>
        <begin position="253"/>
        <end position="500"/>
    </location>
</feature>
<sequence length="703" mass="80230">MKEAYITFARNLREADDALFILKSIRDTKTSRQCLILLDSENCEDESWDELAISFDGVINLKSNGFYDSRCHAFLHCMTLVHFDRICLVDPSAVVFRNMDDIFGTDASKFVFGNGITMLTPNIGTHQNLLNNLDGLEKQKTIDELKRVMEQDFQVLKLDNKFHLDFDKEKLISTKLVDKVERLSTSGKTNVDSVANKISNLTSRIDDNEDSGNKHNLDKNTLVVEDSKLWKHIQLHPTTKPYVPLGEIKTIFLTGGTGFLGPYMIQQLTKMPQIEKIFCLVRALPKSTESTLARLHSRLKFLDLFDITDLSKLHVVDGDVSLDNFGLELPMYEFLSREVDAIVHFAVRSDHVRSYKNLSMLQSINVTGTQRVIQFAAEHKVKWINNASSMVCFLQNMSKIKHLELESWPELRDFDLKISFGYGISKLIGDILIRQAVEIGIPCKSFRFPIVSGATVTGKQDLDGTSNHLMKRVIHLVSTGIVPDKTIPLVQIPVDVCAKICISIFFNEDAPLSMYNLLNPHLQREIALLELVPELGKQLVIIQLYGFALKEVALNETERFVAYWIQLCKNNGLDLQPFKEILLEFVTDPGKIFENEGILEYLKSQIFHGDIVHYGKFVEYLKTCEMSMLHPYAELYDSGGSYYHMTQRSDELIEEFVGKVVKRGYVTKYFPNWKEVTPTGLECVRNDLNYTVKNAKDLFQTGR</sequence>
<evidence type="ECO:0000313" key="5">
    <source>
        <dbReference type="Proteomes" id="UP000198287"/>
    </source>
</evidence>
<dbReference type="Pfam" id="PF07993">
    <property type="entry name" value="NAD_binding_4"/>
    <property type="match status" value="1"/>
</dbReference>
<dbReference type="STRING" id="158441.A0A226DQF4"/>
<proteinExistence type="predicted"/>
<dbReference type="InterPro" id="IPR029044">
    <property type="entry name" value="Nucleotide-diphossugar_trans"/>
</dbReference>
<dbReference type="InterPro" id="IPR013120">
    <property type="entry name" value="FAR_NAD-bd"/>
</dbReference>
<dbReference type="InterPro" id="IPR036291">
    <property type="entry name" value="NAD(P)-bd_dom_sf"/>
</dbReference>
<reference evidence="4 5" key="1">
    <citation type="submission" date="2015-12" db="EMBL/GenBank/DDBJ databases">
        <title>The genome of Folsomia candida.</title>
        <authorList>
            <person name="Faddeeva A."/>
            <person name="Derks M.F."/>
            <person name="Anvar Y."/>
            <person name="Smit S."/>
            <person name="Van Straalen N."/>
            <person name="Roelofs D."/>
        </authorList>
    </citation>
    <scope>NUCLEOTIDE SEQUENCE [LARGE SCALE GENOMIC DNA]</scope>
    <source>
        <strain evidence="4 5">VU population</strain>
        <tissue evidence="4">Whole body</tissue>
    </source>
</reference>